<dbReference type="Proteomes" id="UP000805704">
    <property type="component" value="Chromosome 1"/>
</dbReference>
<comment type="caution">
    <text evidence="1">The sequence shown here is derived from an EMBL/GenBank/DDBJ whole genome shotgun (WGS) entry which is preliminary data.</text>
</comment>
<evidence type="ECO:0000313" key="1">
    <source>
        <dbReference type="EMBL" id="KAG8015206.1"/>
    </source>
</evidence>
<name>A0ACB7FLM0_NIBAL</name>
<reference evidence="1" key="1">
    <citation type="submission" date="2020-04" db="EMBL/GenBank/DDBJ databases">
        <title>A chromosome-scale assembly and high-density genetic map of the yellow drum (Nibea albiflora) genome.</title>
        <authorList>
            <person name="Xu D."/>
            <person name="Zhang W."/>
            <person name="Chen R."/>
            <person name="Tan P."/>
            <person name="Wang L."/>
            <person name="Song H."/>
            <person name="Tian L."/>
            <person name="Zhu Q."/>
            <person name="Wang B."/>
        </authorList>
    </citation>
    <scope>NUCLEOTIDE SEQUENCE</scope>
    <source>
        <strain evidence="1">ZJHYS-2018</strain>
    </source>
</reference>
<gene>
    <name evidence="1" type="primary">C3.6</name>
    <name evidence="1" type="ORF">GBF38_022541</name>
</gene>
<evidence type="ECO:0000313" key="2">
    <source>
        <dbReference type="Proteomes" id="UP000805704"/>
    </source>
</evidence>
<sequence>MSAPNVLRVGTQENIFVECQTCGDGDRVEIKVMNHPTKAIRLTSTTIPADDFSKDRNVKQYVYLQAKFPHVELEKVVLVSFRSDYIFIQTDKTLYTPNSIGSEMVEAELRGIQIVTSPYTIHFRRTPKYFKPGMTFEILILSRGQLVKYGQYMTRALTSMSLLVTKELLPSFRIVAYYFRMDNEVVADSVWVDVEDSCMGSLKLESVSDAPSYRPGKLFDLKVTGDPGATVALVAVDKGVYVLNNKHRLTQKKAIF</sequence>
<accession>A0ACB7FLM0</accession>
<dbReference type="EMBL" id="CM024789">
    <property type="protein sequence ID" value="KAG8015206.1"/>
    <property type="molecule type" value="Genomic_DNA"/>
</dbReference>
<protein>
    <submittedName>
        <fullName evidence="1">Complement C3</fullName>
    </submittedName>
</protein>
<organism evidence="1 2">
    <name type="scientific">Nibea albiflora</name>
    <name type="common">Yellow drum</name>
    <name type="synonym">Corvina albiflora</name>
    <dbReference type="NCBI Taxonomy" id="240163"/>
    <lineage>
        <taxon>Eukaryota</taxon>
        <taxon>Metazoa</taxon>
        <taxon>Chordata</taxon>
        <taxon>Craniata</taxon>
        <taxon>Vertebrata</taxon>
        <taxon>Euteleostomi</taxon>
        <taxon>Actinopterygii</taxon>
        <taxon>Neopterygii</taxon>
        <taxon>Teleostei</taxon>
        <taxon>Neoteleostei</taxon>
        <taxon>Acanthomorphata</taxon>
        <taxon>Eupercaria</taxon>
        <taxon>Sciaenidae</taxon>
        <taxon>Nibea</taxon>
    </lineage>
</organism>
<proteinExistence type="predicted"/>
<keyword evidence="2" id="KW-1185">Reference proteome</keyword>